<dbReference type="AlphaFoldDB" id="A0A250JFM4"/>
<evidence type="ECO:0000313" key="1">
    <source>
        <dbReference type="EMBL" id="ATB42705.1"/>
    </source>
</evidence>
<evidence type="ECO:0000313" key="2">
    <source>
        <dbReference type="Proteomes" id="UP000217257"/>
    </source>
</evidence>
<accession>A0A250JFM4</accession>
<dbReference type="EMBL" id="CP022098">
    <property type="protein sequence ID" value="ATB42705.1"/>
    <property type="molecule type" value="Genomic_DNA"/>
</dbReference>
<reference evidence="1 2" key="1">
    <citation type="submission" date="2017-06" db="EMBL/GenBank/DDBJ databases">
        <title>Sequencing and comparative analysis of myxobacterial genomes.</title>
        <authorList>
            <person name="Rupp O."/>
            <person name="Goesmann A."/>
            <person name="Sogaard-Andersen L."/>
        </authorList>
    </citation>
    <scope>NUCLEOTIDE SEQUENCE [LARGE SCALE GENOMIC DNA]</scope>
    <source>
        <strain evidence="1 2">DSM 52655</strain>
    </source>
</reference>
<dbReference type="RefSeq" id="WP_095990220.1">
    <property type="nucleotide sequence ID" value="NZ_CP022098.1"/>
</dbReference>
<dbReference type="Proteomes" id="UP000217257">
    <property type="component" value="Chromosome"/>
</dbReference>
<organism evidence="1 2">
    <name type="scientific">Cystobacter fuscus</name>
    <dbReference type="NCBI Taxonomy" id="43"/>
    <lineage>
        <taxon>Bacteria</taxon>
        <taxon>Pseudomonadati</taxon>
        <taxon>Myxococcota</taxon>
        <taxon>Myxococcia</taxon>
        <taxon>Myxococcales</taxon>
        <taxon>Cystobacterineae</taxon>
        <taxon>Archangiaceae</taxon>
        <taxon>Cystobacter</taxon>
    </lineage>
</organism>
<proteinExistence type="predicted"/>
<protein>
    <recommendedName>
        <fullName evidence="3">RloB-like protein</fullName>
    </recommendedName>
</protein>
<sequence length="211" mass="24081">MVSRRRHDERPIRRRGPTREPKRRILIVCEGEKTERGYFKDFQREVRNPGVHVEVASETGEPLQVVEIAVRLKKKAEGEARSQHDDNLRWDDVWGVVDVDEHAKLDEAQQLALKNDIDLAISNPCFELWALLHFQKQRAHVERGKAQAVLRRHLPGYDKGLDLPKLHPGYGNAVRRAQALDAEAQRQAAPGRNPTTGVYRLTESIRQGGSP</sequence>
<dbReference type="Pfam" id="PF13707">
    <property type="entry name" value="RloB"/>
    <property type="match status" value="1"/>
</dbReference>
<name>A0A250JFM4_9BACT</name>
<dbReference type="InterPro" id="IPR025591">
    <property type="entry name" value="RloB"/>
</dbReference>
<evidence type="ECO:0008006" key="3">
    <source>
        <dbReference type="Google" id="ProtNLM"/>
    </source>
</evidence>
<dbReference type="KEGG" id="cfus:CYFUS_008184"/>
<gene>
    <name evidence="1" type="ORF">CYFUS_008184</name>
</gene>